<reference evidence="3 4" key="1">
    <citation type="journal article" date="2017" name="Genome Biol.">
        <title>New reference genome sequences of hot pepper reveal the massive evolution of plant disease-resistance genes by retroduplication.</title>
        <authorList>
            <person name="Kim S."/>
            <person name="Park J."/>
            <person name="Yeom S.I."/>
            <person name="Kim Y.M."/>
            <person name="Seo E."/>
            <person name="Kim K.T."/>
            <person name="Kim M.S."/>
            <person name="Lee J.M."/>
            <person name="Cheong K."/>
            <person name="Shin H.S."/>
            <person name="Kim S.B."/>
            <person name="Han K."/>
            <person name="Lee J."/>
            <person name="Park M."/>
            <person name="Lee H.A."/>
            <person name="Lee H.Y."/>
            <person name="Lee Y."/>
            <person name="Oh S."/>
            <person name="Lee J.H."/>
            <person name="Choi E."/>
            <person name="Choi E."/>
            <person name="Lee S.E."/>
            <person name="Jeon J."/>
            <person name="Kim H."/>
            <person name="Choi G."/>
            <person name="Song H."/>
            <person name="Lee J."/>
            <person name="Lee S.C."/>
            <person name="Kwon J.K."/>
            <person name="Lee H.Y."/>
            <person name="Koo N."/>
            <person name="Hong Y."/>
            <person name="Kim R.W."/>
            <person name="Kang W.H."/>
            <person name="Huh J.H."/>
            <person name="Kang B.C."/>
            <person name="Yang T.J."/>
            <person name="Lee Y.H."/>
            <person name="Bennetzen J.L."/>
            <person name="Choi D."/>
        </authorList>
    </citation>
    <scope>NUCLEOTIDE SEQUENCE [LARGE SCALE GENOMIC DNA]</scope>
    <source>
        <strain evidence="4">cv. PBC81</strain>
    </source>
</reference>
<reference evidence="4" key="2">
    <citation type="journal article" date="2017" name="J. Anim. Genet.">
        <title>Multiple reference genome sequences of hot pepper reveal the massive evolution of plant disease resistance genes by retroduplication.</title>
        <authorList>
            <person name="Kim S."/>
            <person name="Park J."/>
            <person name="Yeom S.-I."/>
            <person name="Kim Y.-M."/>
            <person name="Seo E."/>
            <person name="Kim K.-T."/>
            <person name="Kim M.-S."/>
            <person name="Lee J.M."/>
            <person name="Cheong K."/>
            <person name="Shin H.-S."/>
            <person name="Kim S.-B."/>
            <person name="Han K."/>
            <person name="Lee J."/>
            <person name="Park M."/>
            <person name="Lee H.-A."/>
            <person name="Lee H.-Y."/>
            <person name="Lee Y."/>
            <person name="Oh S."/>
            <person name="Lee J.H."/>
            <person name="Choi E."/>
            <person name="Choi E."/>
            <person name="Lee S.E."/>
            <person name="Jeon J."/>
            <person name="Kim H."/>
            <person name="Choi G."/>
            <person name="Song H."/>
            <person name="Lee J."/>
            <person name="Lee S.-C."/>
            <person name="Kwon J.-K."/>
            <person name="Lee H.-Y."/>
            <person name="Koo N."/>
            <person name="Hong Y."/>
            <person name="Kim R.W."/>
            <person name="Kang W.-H."/>
            <person name="Huh J.H."/>
            <person name="Kang B.-C."/>
            <person name="Yang T.-J."/>
            <person name="Lee Y.-H."/>
            <person name="Bennetzen J.L."/>
            <person name="Choi D."/>
        </authorList>
    </citation>
    <scope>NUCLEOTIDE SEQUENCE [LARGE SCALE GENOMIC DNA]</scope>
    <source>
        <strain evidence="4">cv. PBC81</strain>
    </source>
</reference>
<gene>
    <name evidence="3" type="ORF">CQW23_09638</name>
</gene>
<dbReference type="EMBL" id="MLFT02000004">
    <property type="protein sequence ID" value="PHT49891.1"/>
    <property type="molecule type" value="Genomic_DNA"/>
</dbReference>
<protein>
    <recommendedName>
        <fullName evidence="2">TIR domain-containing protein</fullName>
    </recommendedName>
</protein>
<dbReference type="SMART" id="SM00255">
    <property type="entry name" value="TIR"/>
    <property type="match status" value="1"/>
</dbReference>
<sequence length="142" mass="16207">MMSLMKRDKGAGESQESHSHILLSTTYDVFLSFRGEDTQKSFTNNLYTRLCKFGVNTFRDDDELRRGREIASELLKAIEESRISIVIFSENFASSREHTGSFGEALKRHEERFGSQKVESWRSALTAAANILGWHLENIDQG</sequence>
<dbReference type="Gene3D" id="3.40.50.10140">
    <property type="entry name" value="Toll/interleukin-1 receptor homology (TIR) domain"/>
    <property type="match status" value="2"/>
</dbReference>
<dbReference type="PANTHER" id="PTHR32009:SF156">
    <property type="entry name" value="TOLL_INTERLEUKIN-1 RECEPTOR-LIKE PROTEIN ISOFORM X1"/>
    <property type="match status" value="1"/>
</dbReference>
<comment type="caution">
    <text evidence="3">The sequence shown here is derived from an EMBL/GenBank/DDBJ whole genome shotgun (WGS) entry which is preliminary data.</text>
</comment>
<dbReference type="PROSITE" id="PS50104">
    <property type="entry name" value="TIR"/>
    <property type="match status" value="1"/>
</dbReference>
<evidence type="ECO:0000256" key="1">
    <source>
        <dbReference type="ARBA" id="ARBA00023027"/>
    </source>
</evidence>
<dbReference type="OrthoDB" id="1289039at2759"/>
<dbReference type="PANTHER" id="PTHR32009">
    <property type="entry name" value="TMV RESISTANCE PROTEIN N-LIKE"/>
    <property type="match status" value="1"/>
</dbReference>
<keyword evidence="1" id="KW-0520">NAD</keyword>
<dbReference type="AlphaFoldDB" id="A0A2G2WXG6"/>
<evidence type="ECO:0000313" key="4">
    <source>
        <dbReference type="Proteomes" id="UP000224567"/>
    </source>
</evidence>
<organism evidence="3 4">
    <name type="scientific">Capsicum baccatum</name>
    <name type="common">Peruvian pepper</name>
    <dbReference type="NCBI Taxonomy" id="33114"/>
    <lineage>
        <taxon>Eukaryota</taxon>
        <taxon>Viridiplantae</taxon>
        <taxon>Streptophyta</taxon>
        <taxon>Embryophyta</taxon>
        <taxon>Tracheophyta</taxon>
        <taxon>Spermatophyta</taxon>
        <taxon>Magnoliopsida</taxon>
        <taxon>eudicotyledons</taxon>
        <taxon>Gunneridae</taxon>
        <taxon>Pentapetalae</taxon>
        <taxon>asterids</taxon>
        <taxon>lamiids</taxon>
        <taxon>Solanales</taxon>
        <taxon>Solanaceae</taxon>
        <taxon>Solanoideae</taxon>
        <taxon>Capsiceae</taxon>
        <taxon>Capsicum</taxon>
    </lineage>
</organism>
<accession>A0A2G2WXG6</accession>
<evidence type="ECO:0000313" key="3">
    <source>
        <dbReference type="EMBL" id="PHT49891.1"/>
    </source>
</evidence>
<dbReference type="SUPFAM" id="SSF52200">
    <property type="entry name" value="Toll/Interleukin receptor TIR domain"/>
    <property type="match status" value="1"/>
</dbReference>
<feature type="domain" description="TIR" evidence="2">
    <location>
        <begin position="25"/>
        <end position="142"/>
    </location>
</feature>
<dbReference type="InterPro" id="IPR035897">
    <property type="entry name" value="Toll_tir_struct_dom_sf"/>
</dbReference>
<evidence type="ECO:0000259" key="2">
    <source>
        <dbReference type="PROSITE" id="PS50104"/>
    </source>
</evidence>
<dbReference type="Pfam" id="PF01582">
    <property type="entry name" value="TIR"/>
    <property type="match status" value="1"/>
</dbReference>
<dbReference type="GO" id="GO:0007165">
    <property type="term" value="P:signal transduction"/>
    <property type="evidence" value="ECO:0007669"/>
    <property type="project" value="InterPro"/>
</dbReference>
<name>A0A2G2WXG6_CAPBA</name>
<dbReference type="InterPro" id="IPR000157">
    <property type="entry name" value="TIR_dom"/>
</dbReference>
<proteinExistence type="predicted"/>
<keyword evidence="4" id="KW-1185">Reference proteome</keyword>
<dbReference type="Proteomes" id="UP000224567">
    <property type="component" value="Unassembled WGS sequence"/>
</dbReference>